<reference evidence="1 2" key="1">
    <citation type="submission" date="2017-06" db="EMBL/GenBank/DDBJ databases">
        <authorList>
            <consortium name="Pathogen Informatics"/>
        </authorList>
    </citation>
    <scope>NUCLEOTIDE SEQUENCE [LARGE SCALE GENOMIC DNA]</scope>
    <source>
        <strain evidence="1 2">NCTC11291</strain>
    </source>
</reference>
<dbReference type="KEGG" id="saco:SAME_01769"/>
<accession>A0A239XB88</accession>
<protein>
    <submittedName>
        <fullName evidence="1">Membrane protein</fullName>
    </submittedName>
</protein>
<evidence type="ECO:0000313" key="1">
    <source>
        <dbReference type="EMBL" id="SNV43931.1"/>
    </source>
</evidence>
<proteinExistence type="predicted"/>
<dbReference type="AlphaFoldDB" id="A0A239XB88"/>
<name>A0A239XB88_STRAI</name>
<dbReference type="OrthoDB" id="2224554at2"/>
<sequence length="127" mass="13318">MELVLPNNYVALEQEEMMYLEGGLSVPNGALAFGVNSAINATIAYFMGGGGGIALFKAAIKAVGRQTFTRYLRGALINFIGVQAANRISGTVVGFVLGTGGLSVGGMLARHLDSGDKHPNNGWWDIT</sequence>
<dbReference type="Proteomes" id="UP000215144">
    <property type="component" value="Chromosome 1"/>
</dbReference>
<evidence type="ECO:0000313" key="2">
    <source>
        <dbReference type="Proteomes" id="UP000215144"/>
    </source>
</evidence>
<dbReference type="EMBL" id="LT906454">
    <property type="protein sequence ID" value="SNV43931.1"/>
    <property type="molecule type" value="Genomic_DNA"/>
</dbReference>
<organism evidence="1 2">
    <name type="scientific">Streptococcus acidominimus</name>
    <dbReference type="NCBI Taxonomy" id="1326"/>
    <lineage>
        <taxon>Bacteria</taxon>
        <taxon>Bacillati</taxon>
        <taxon>Bacillota</taxon>
        <taxon>Bacilli</taxon>
        <taxon>Lactobacillales</taxon>
        <taxon>Streptococcaceae</taxon>
        <taxon>Streptococcus</taxon>
    </lineage>
</organism>
<gene>
    <name evidence="1" type="ORF">SAMEA4504048_01769</name>
</gene>
<dbReference type="RefSeq" id="WP_095123275.1">
    <property type="nucleotide sequence ID" value="NZ_LT906454.1"/>
</dbReference>